<protein>
    <submittedName>
        <fullName evidence="2">Uncharacterized protein</fullName>
    </submittedName>
</protein>
<comment type="caution">
    <text evidence="2">The sequence shown here is derived from an EMBL/GenBank/DDBJ whole genome shotgun (WGS) entry which is preliminary data.</text>
</comment>
<dbReference type="RefSeq" id="WP_153661212.1">
    <property type="nucleotide sequence ID" value="NZ_JAAIKR010000001.1"/>
</dbReference>
<evidence type="ECO:0000313" key="2">
    <source>
        <dbReference type="EMBL" id="MBR9726515.1"/>
    </source>
</evidence>
<name>A0ABS5HZP7_9GAMM</name>
<dbReference type="Proteomes" id="UP000811844">
    <property type="component" value="Unassembled WGS sequence"/>
</dbReference>
<evidence type="ECO:0000313" key="3">
    <source>
        <dbReference type="Proteomes" id="UP000811844"/>
    </source>
</evidence>
<organism evidence="2 3">
    <name type="scientific">Shewanella intestini</name>
    <dbReference type="NCBI Taxonomy" id="2017544"/>
    <lineage>
        <taxon>Bacteria</taxon>
        <taxon>Pseudomonadati</taxon>
        <taxon>Pseudomonadota</taxon>
        <taxon>Gammaproteobacteria</taxon>
        <taxon>Alteromonadales</taxon>
        <taxon>Shewanellaceae</taxon>
        <taxon>Shewanella</taxon>
    </lineage>
</organism>
<accession>A0ABS5HZP7</accession>
<keyword evidence="1" id="KW-0472">Membrane</keyword>
<feature type="transmembrane region" description="Helical" evidence="1">
    <location>
        <begin position="7"/>
        <end position="28"/>
    </location>
</feature>
<keyword evidence="1" id="KW-0812">Transmembrane</keyword>
<gene>
    <name evidence="2" type="ORF">G3R48_00710</name>
</gene>
<keyword evidence="1" id="KW-1133">Transmembrane helix</keyword>
<proteinExistence type="predicted"/>
<keyword evidence="3" id="KW-1185">Reference proteome</keyword>
<dbReference type="EMBL" id="JAAIKR010000001">
    <property type="protein sequence ID" value="MBR9726515.1"/>
    <property type="molecule type" value="Genomic_DNA"/>
</dbReference>
<reference evidence="2 3" key="1">
    <citation type="submission" date="2020-02" db="EMBL/GenBank/DDBJ databases">
        <title>Shewanella WXL01 sp. nov., a marine bacterium isolated from green algae in Luhuitou Fringing Reef (Northern South China Sea).</title>
        <authorList>
            <person name="Wang X."/>
        </authorList>
    </citation>
    <scope>NUCLEOTIDE SEQUENCE [LARGE SCALE GENOMIC DNA]</scope>
    <source>
        <strain evidence="2 3">MCCC 1A01895</strain>
    </source>
</reference>
<sequence length="365" mass="41859">MKEVFKVIIGFFTLIFATLGLLTLYVFAINAFDASPSDTNLTMQKWLEQPQVSAETNAFEQLLLLAGEKSTSKLSLTDAQHRLLNQYTKACGDNLQGECQQFITDNLDAFNALNQQNQSLITQYYAIQQLTHWQEDHSVDHNRRELNQVDLSKIRNLAELNVLMQAKTQPNKLIQYLGNEYKLQLLAYKNAQYLDSHIMARNQLSHNITVTKQWFKQHSLTRTQRKYWQASPQLSVSNIKRILAGEWVFAHHLISELKDKPFHVTQLSSYQNALFSYFFQQTDSDNMNADYYVAISHFIDGSSENINNVSQAYCVAGPMDKLKAMRFNPIGKALNCSNKHNYLTSLLDASHSLEKTRAAMFNPVN</sequence>
<evidence type="ECO:0000256" key="1">
    <source>
        <dbReference type="SAM" id="Phobius"/>
    </source>
</evidence>